<dbReference type="InterPro" id="IPR009019">
    <property type="entry name" value="KH_sf_prok-type"/>
</dbReference>
<dbReference type="SUPFAM" id="SSF54814">
    <property type="entry name" value="Prokaryotic type KH domain (KH-domain type II)"/>
    <property type="match status" value="1"/>
</dbReference>
<gene>
    <name evidence="1" type="ORF">HELGO_WM10640</name>
</gene>
<dbReference type="InterPro" id="IPR015946">
    <property type="entry name" value="KH_dom-like_a/b"/>
</dbReference>
<name>A0A6S6RW16_9BACT</name>
<dbReference type="Gene3D" id="3.30.300.20">
    <property type="match status" value="1"/>
</dbReference>
<dbReference type="GO" id="GO:0003723">
    <property type="term" value="F:RNA binding"/>
    <property type="evidence" value="ECO:0007669"/>
    <property type="project" value="InterPro"/>
</dbReference>
<proteinExistence type="predicted"/>
<evidence type="ECO:0000313" key="1">
    <source>
        <dbReference type="EMBL" id="CAA6800078.1"/>
    </source>
</evidence>
<dbReference type="AlphaFoldDB" id="A0A6S6RW16"/>
<sequence>MVDKFLVDFAKLLTDKPELVQTKIVDTDDERYHKEVILLLDKSDMGKIIGKDGKMISSIKTFLSGYKAKSKTNYKITVESHQESTHS</sequence>
<reference evidence="1" key="1">
    <citation type="submission" date="2020-01" db="EMBL/GenBank/DDBJ databases">
        <authorList>
            <person name="Meier V. D."/>
            <person name="Meier V D."/>
        </authorList>
    </citation>
    <scope>NUCLEOTIDE SEQUENCE</scope>
    <source>
        <strain evidence="1">HLG_WM_MAG_12</strain>
    </source>
</reference>
<dbReference type="EMBL" id="CACVAW010000002">
    <property type="protein sequence ID" value="CAA6800078.1"/>
    <property type="molecule type" value="Genomic_DNA"/>
</dbReference>
<protein>
    <submittedName>
        <fullName evidence="1">KH domain RNA binding protein YlqC</fullName>
    </submittedName>
</protein>
<organism evidence="1">
    <name type="scientific">uncultured Campylobacterales bacterium</name>
    <dbReference type="NCBI Taxonomy" id="352960"/>
    <lineage>
        <taxon>Bacteria</taxon>
        <taxon>Pseudomonadati</taxon>
        <taxon>Campylobacterota</taxon>
        <taxon>Epsilonproteobacteria</taxon>
        <taxon>Campylobacterales</taxon>
        <taxon>environmental samples</taxon>
    </lineage>
</organism>
<dbReference type="Pfam" id="PF13083">
    <property type="entry name" value="KH_KhpA-B"/>
    <property type="match status" value="1"/>
</dbReference>
<accession>A0A6S6RW16</accession>